<protein>
    <submittedName>
        <fullName evidence="1">Uncharacterized protein</fullName>
    </submittedName>
</protein>
<dbReference type="EMBL" id="CM004474">
    <property type="protein sequence ID" value="OCT80199.1"/>
    <property type="molecule type" value="Genomic_DNA"/>
</dbReference>
<proteinExistence type="predicted"/>
<dbReference type="Proteomes" id="UP000694892">
    <property type="component" value="Chromosome 5L"/>
</dbReference>
<reference evidence="2" key="1">
    <citation type="journal article" date="2016" name="Nature">
        <title>Genome evolution in the allotetraploid frog Xenopus laevis.</title>
        <authorList>
            <person name="Session A.M."/>
            <person name="Uno Y."/>
            <person name="Kwon T."/>
            <person name="Chapman J.A."/>
            <person name="Toyoda A."/>
            <person name="Takahashi S."/>
            <person name="Fukui A."/>
            <person name="Hikosaka A."/>
            <person name="Suzuki A."/>
            <person name="Kondo M."/>
            <person name="van Heeringen S.J."/>
            <person name="Quigley I."/>
            <person name="Heinz S."/>
            <person name="Ogino H."/>
            <person name="Ochi H."/>
            <person name="Hellsten U."/>
            <person name="Lyons J.B."/>
            <person name="Simakov O."/>
            <person name="Putnam N."/>
            <person name="Stites J."/>
            <person name="Kuroki Y."/>
            <person name="Tanaka T."/>
            <person name="Michiue T."/>
            <person name="Watanabe M."/>
            <person name="Bogdanovic O."/>
            <person name="Lister R."/>
            <person name="Georgiou G."/>
            <person name="Paranjpe S.S."/>
            <person name="van Kruijsbergen I."/>
            <person name="Shu S."/>
            <person name="Carlson J."/>
            <person name="Kinoshita T."/>
            <person name="Ohta Y."/>
            <person name="Mawaribuchi S."/>
            <person name="Jenkins J."/>
            <person name="Grimwood J."/>
            <person name="Schmutz J."/>
            <person name="Mitros T."/>
            <person name="Mozaffari S.V."/>
            <person name="Suzuki Y."/>
            <person name="Haramoto Y."/>
            <person name="Yamamoto T.S."/>
            <person name="Takagi C."/>
            <person name="Heald R."/>
            <person name="Miller K."/>
            <person name="Haudenschild C."/>
            <person name="Kitzman J."/>
            <person name="Nakayama T."/>
            <person name="Izutsu Y."/>
            <person name="Robert J."/>
            <person name="Fortriede J."/>
            <person name="Burns K."/>
            <person name="Lotay V."/>
            <person name="Karimi K."/>
            <person name="Yasuoka Y."/>
            <person name="Dichmann D.S."/>
            <person name="Flajnik M.F."/>
            <person name="Houston D.W."/>
            <person name="Shendure J."/>
            <person name="DuPasquier L."/>
            <person name="Vize P.D."/>
            <person name="Zorn A.M."/>
            <person name="Ito M."/>
            <person name="Marcotte E.M."/>
            <person name="Wallingford J.B."/>
            <person name="Ito Y."/>
            <person name="Asashima M."/>
            <person name="Ueno N."/>
            <person name="Matsuda Y."/>
            <person name="Veenstra G.J."/>
            <person name="Fujiyama A."/>
            <person name="Harland R.M."/>
            <person name="Taira M."/>
            <person name="Rokhsar D.S."/>
        </authorList>
    </citation>
    <scope>NUCLEOTIDE SEQUENCE [LARGE SCALE GENOMIC DNA]</scope>
    <source>
        <strain evidence="2">J</strain>
    </source>
</reference>
<gene>
    <name evidence="1" type="ORF">XELAEV_18027010mg</name>
</gene>
<sequence>MLLTYVAGNFKLAGLCKLIMAPLYLVLGRGRFGHHGCRRAGLGELILLTHFWHHWAPTPHTVLSHPNSITCQTPETGGRGIVWSLHCG</sequence>
<name>A0A974CUS2_XENLA</name>
<accession>A0A974CUS2</accession>
<organism evidence="1 2">
    <name type="scientific">Xenopus laevis</name>
    <name type="common">African clawed frog</name>
    <dbReference type="NCBI Taxonomy" id="8355"/>
    <lineage>
        <taxon>Eukaryota</taxon>
        <taxon>Metazoa</taxon>
        <taxon>Chordata</taxon>
        <taxon>Craniata</taxon>
        <taxon>Vertebrata</taxon>
        <taxon>Euteleostomi</taxon>
        <taxon>Amphibia</taxon>
        <taxon>Batrachia</taxon>
        <taxon>Anura</taxon>
        <taxon>Pipoidea</taxon>
        <taxon>Pipidae</taxon>
        <taxon>Xenopodinae</taxon>
        <taxon>Xenopus</taxon>
        <taxon>Xenopus</taxon>
    </lineage>
</organism>
<evidence type="ECO:0000313" key="1">
    <source>
        <dbReference type="EMBL" id="OCT80199.1"/>
    </source>
</evidence>
<dbReference type="AlphaFoldDB" id="A0A974CUS2"/>
<evidence type="ECO:0000313" key="2">
    <source>
        <dbReference type="Proteomes" id="UP000694892"/>
    </source>
</evidence>